<gene>
    <name evidence="1" type="ORF">IX92_26680</name>
</gene>
<dbReference type="KEGG" id="vcy:IX92_26680"/>
<keyword evidence="1" id="KW-0614">Plasmid</keyword>
<dbReference type="EMBL" id="CP009619">
    <property type="protein sequence ID" value="AIW22648.1"/>
    <property type="molecule type" value="Genomic_DNA"/>
</dbReference>
<protein>
    <submittedName>
        <fullName evidence="1">Uncharacterized protein</fullName>
    </submittedName>
</protein>
<geneLocation type="plasmid" evidence="1 2">
    <name>p380</name>
</geneLocation>
<dbReference type="Proteomes" id="UP000030081">
    <property type="component" value="Plasmid p380"/>
</dbReference>
<reference evidence="1 2" key="1">
    <citation type="submission" date="2014-10" db="EMBL/GenBank/DDBJ databases">
        <title>The Complete Genome Sequence for the Shellfish Pathogen Vibrio coralliilyticus RE98 Isolated from a Shellfish Hatchery.</title>
        <authorList>
            <person name="Richards G.P."/>
            <person name="Bono J.L."/>
            <person name="Watson M.A."/>
            <person name="Needleman D.S."/>
        </authorList>
    </citation>
    <scope>NUCLEOTIDE SEQUENCE [LARGE SCALE GENOMIC DNA]</scope>
    <source>
        <strain evidence="1 2">RE98</strain>
        <plasmid evidence="1 2">p380</plasmid>
    </source>
</reference>
<name>A0AAN0SKK1_9VIBR</name>
<accession>A0AAN0SKK1</accession>
<organism evidence="1 2">
    <name type="scientific">Vibrio coralliilyticus</name>
    <dbReference type="NCBI Taxonomy" id="190893"/>
    <lineage>
        <taxon>Bacteria</taxon>
        <taxon>Pseudomonadati</taxon>
        <taxon>Pseudomonadota</taxon>
        <taxon>Gammaproteobacteria</taxon>
        <taxon>Vibrionales</taxon>
        <taxon>Vibrionaceae</taxon>
        <taxon>Vibrio</taxon>
    </lineage>
</organism>
<dbReference type="AlphaFoldDB" id="A0AAN0SKK1"/>
<proteinExistence type="predicted"/>
<evidence type="ECO:0000313" key="1">
    <source>
        <dbReference type="EMBL" id="AIW22648.1"/>
    </source>
</evidence>
<sequence length="156" mass="17755">MSRSLGASHVQTFTRSQLTYSSDIKFMYKFFKRMHSSINQIPVDVFVCDNTITATKTSTPNIQVKAQGNFRLTDKLVKEEDFMLTMAAALEELCSGEVQKKSPYVTFRTNIKVSQEAQRQISKCLFRTGIGVLKFVNVEKGDDVEWKNPETLKLEA</sequence>
<keyword evidence="2" id="KW-1185">Reference proteome</keyword>
<evidence type="ECO:0000313" key="2">
    <source>
        <dbReference type="Proteomes" id="UP000030081"/>
    </source>
</evidence>